<dbReference type="GeneID" id="112277197"/>
<accession>A0A2K1IER9</accession>
<dbReference type="PaxDb" id="3218-PP1S57_207V6.1"/>
<evidence type="ECO:0000313" key="4">
    <source>
        <dbReference type="EMBL" id="PNR27769.1"/>
    </source>
</evidence>
<evidence type="ECO:0000256" key="2">
    <source>
        <dbReference type="SAM" id="Phobius"/>
    </source>
</evidence>
<keyword evidence="6" id="KW-1185">Reference proteome</keyword>
<feature type="transmembrane region" description="Helical" evidence="2">
    <location>
        <begin position="94"/>
        <end position="115"/>
    </location>
</feature>
<evidence type="ECO:0000313" key="5">
    <source>
        <dbReference type="EnsemblPlants" id="Pp3c25_13630V3.1"/>
    </source>
</evidence>
<gene>
    <name evidence="5" type="primary">LOC112277197</name>
    <name evidence="4" type="ORF">PHYPA_029921</name>
</gene>
<feature type="signal peptide" evidence="3">
    <location>
        <begin position="1"/>
        <end position="22"/>
    </location>
</feature>
<dbReference type="KEGG" id="ppp:112277197"/>
<feature type="chain" id="PRO_5043157919" evidence="3">
    <location>
        <begin position="23"/>
        <end position="210"/>
    </location>
</feature>
<organism evidence="4">
    <name type="scientific">Physcomitrium patens</name>
    <name type="common">Spreading-leaved earth moss</name>
    <name type="synonym">Physcomitrella patens</name>
    <dbReference type="NCBI Taxonomy" id="3218"/>
    <lineage>
        <taxon>Eukaryota</taxon>
        <taxon>Viridiplantae</taxon>
        <taxon>Streptophyta</taxon>
        <taxon>Embryophyta</taxon>
        <taxon>Bryophyta</taxon>
        <taxon>Bryophytina</taxon>
        <taxon>Bryopsida</taxon>
        <taxon>Funariidae</taxon>
        <taxon>Funariales</taxon>
        <taxon>Funariaceae</taxon>
        <taxon>Physcomitrium</taxon>
    </lineage>
</organism>
<dbReference type="Gramene" id="Pp3c25_13630V3.2">
    <property type="protein sequence ID" value="Pp3c25_13630V3.2"/>
    <property type="gene ID" value="Pp3c25_13630"/>
</dbReference>
<dbReference type="Gramene" id="Pp3c25_13630V3.1">
    <property type="protein sequence ID" value="Pp3c25_13630V3.1"/>
    <property type="gene ID" value="Pp3c25_13630"/>
</dbReference>
<name>A0A2K1IER9_PHYPA</name>
<reference evidence="5" key="3">
    <citation type="submission" date="2020-12" db="UniProtKB">
        <authorList>
            <consortium name="EnsemblPlants"/>
        </authorList>
    </citation>
    <scope>IDENTIFICATION</scope>
</reference>
<keyword evidence="2" id="KW-1133">Transmembrane helix</keyword>
<keyword evidence="2" id="KW-0812">Transmembrane</keyword>
<dbReference type="OrthoDB" id="10468857at2759"/>
<evidence type="ECO:0000256" key="1">
    <source>
        <dbReference type="SAM" id="MobiDB-lite"/>
    </source>
</evidence>
<dbReference type="PANTHER" id="PTHR31769">
    <property type="entry name" value="OS07G0462200 PROTEIN-RELATED"/>
    <property type="match status" value="1"/>
</dbReference>
<reference evidence="4 6" key="2">
    <citation type="journal article" date="2018" name="Plant J.">
        <title>The Physcomitrella patens chromosome-scale assembly reveals moss genome structure and evolution.</title>
        <authorList>
            <person name="Lang D."/>
            <person name="Ullrich K.K."/>
            <person name="Murat F."/>
            <person name="Fuchs J."/>
            <person name="Jenkins J."/>
            <person name="Haas F.B."/>
            <person name="Piednoel M."/>
            <person name="Gundlach H."/>
            <person name="Van Bel M."/>
            <person name="Meyberg R."/>
            <person name="Vives C."/>
            <person name="Morata J."/>
            <person name="Symeonidi A."/>
            <person name="Hiss M."/>
            <person name="Muchero W."/>
            <person name="Kamisugi Y."/>
            <person name="Saleh O."/>
            <person name="Blanc G."/>
            <person name="Decker E.L."/>
            <person name="van Gessel N."/>
            <person name="Grimwood J."/>
            <person name="Hayes R.D."/>
            <person name="Graham S.W."/>
            <person name="Gunter L.E."/>
            <person name="McDaniel S.F."/>
            <person name="Hoernstein S.N.W."/>
            <person name="Larsson A."/>
            <person name="Li F.W."/>
            <person name="Perroud P.F."/>
            <person name="Phillips J."/>
            <person name="Ranjan P."/>
            <person name="Rokshar D.S."/>
            <person name="Rothfels C.J."/>
            <person name="Schneider L."/>
            <person name="Shu S."/>
            <person name="Stevenson D.W."/>
            <person name="Thummler F."/>
            <person name="Tillich M."/>
            <person name="Villarreal Aguilar J.C."/>
            <person name="Widiez T."/>
            <person name="Wong G.K."/>
            <person name="Wymore A."/>
            <person name="Zhang Y."/>
            <person name="Zimmer A.D."/>
            <person name="Quatrano R.S."/>
            <person name="Mayer K.F.X."/>
            <person name="Goodstein D."/>
            <person name="Casacuberta J.M."/>
            <person name="Vandepoele K."/>
            <person name="Reski R."/>
            <person name="Cuming A.C."/>
            <person name="Tuskan G.A."/>
            <person name="Maumus F."/>
            <person name="Salse J."/>
            <person name="Schmutz J."/>
            <person name="Rensing S.A."/>
        </authorList>
    </citation>
    <scope>NUCLEOTIDE SEQUENCE [LARGE SCALE GENOMIC DNA]</scope>
    <source>
        <strain evidence="5 6">cv. Gransden 2004</strain>
    </source>
</reference>
<feature type="compositionally biased region" description="Polar residues" evidence="1">
    <location>
        <begin position="197"/>
        <end position="210"/>
    </location>
</feature>
<proteinExistence type="predicted"/>
<keyword evidence="3" id="KW-0732">Signal</keyword>
<evidence type="ECO:0000256" key="3">
    <source>
        <dbReference type="SAM" id="SignalP"/>
    </source>
</evidence>
<dbReference type="InterPro" id="IPR052222">
    <property type="entry name" value="DESIGUAL"/>
</dbReference>
<protein>
    <submittedName>
        <fullName evidence="4 5">Uncharacterized protein</fullName>
    </submittedName>
</protein>
<feature type="transmembrane region" description="Helical" evidence="2">
    <location>
        <begin position="144"/>
        <end position="166"/>
    </location>
</feature>
<feature type="region of interest" description="Disordered" evidence="1">
    <location>
        <begin position="185"/>
        <end position="210"/>
    </location>
</feature>
<keyword evidence="2" id="KW-0472">Membrane</keyword>
<sequence>MVTMKVFAVLMLLLYLCLGALAAHFGFSARHTSNTREYHALLVRDICIYPDSPAQTTGLLAGLILLVAQILVIATCGCTCHWNNRNQVGGVNATMVGLGCILGCFATGLSAAFFASGSALSRPAERYRQRHKTDDSNDCAQPKFTVAIALLFTAVCLGIIFFIGIIREARKGVLTNPIPQVIPPTAVVPEPDDPSRFQDSAPPSTQWLPV</sequence>
<dbReference type="AlphaFoldDB" id="A0A2K1IER9"/>
<dbReference type="RefSeq" id="XP_024365032.1">
    <property type="nucleotide sequence ID" value="XM_024509264.2"/>
</dbReference>
<feature type="transmembrane region" description="Helical" evidence="2">
    <location>
        <begin position="59"/>
        <end position="82"/>
    </location>
</feature>
<dbReference type="EMBL" id="ABEU02000025">
    <property type="protein sequence ID" value="PNR27769.1"/>
    <property type="molecule type" value="Genomic_DNA"/>
</dbReference>
<dbReference type="EnsemblPlants" id="Pp3c25_13630V3.2">
    <property type="protein sequence ID" value="Pp3c25_13630V3.2"/>
    <property type="gene ID" value="Pp3c25_13630"/>
</dbReference>
<dbReference type="EnsemblPlants" id="Pp3c25_13630V3.1">
    <property type="protein sequence ID" value="Pp3c25_13630V3.1"/>
    <property type="gene ID" value="Pp3c25_13630"/>
</dbReference>
<dbReference type="Proteomes" id="UP000006727">
    <property type="component" value="Chromosome 25"/>
</dbReference>
<evidence type="ECO:0000313" key="6">
    <source>
        <dbReference type="Proteomes" id="UP000006727"/>
    </source>
</evidence>
<reference evidence="4 6" key="1">
    <citation type="journal article" date="2008" name="Science">
        <title>The Physcomitrella genome reveals evolutionary insights into the conquest of land by plants.</title>
        <authorList>
            <person name="Rensing S."/>
            <person name="Lang D."/>
            <person name="Zimmer A."/>
            <person name="Terry A."/>
            <person name="Salamov A."/>
            <person name="Shapiro H."/>
            <person name="Nishiyama T."/>
            <person name="Perroud P.-F."/>
            <person name="Lindquist E."/>
            <person name="Kamisugi Y."/>
            <person name="Tanahashi T."/>
            <person name="Sakakibara K."/>
            <person name="Fujita T."/>
            <person name="Oishi K."/>
            <person name="Shin-I T."/>
            <person name="Kuroki Y."/>
            <person name="Toyoda A."/>
            <person name="Suzuki Y."/>
            <person name="Hashimoto A."/>
            <person name="Yamaguchi K."/>
            <person name="Sugano A."/>
            <person name="Kohara Y."/>
            <person name="Fujiyama A."/>
            <person name="Anterola A."/>
            <person name="Aoki S."/>
            <person name="Ashton N."/>
            <person name="Barbazuk W.B."/>
            <person name="Barker E."/>
            <person name="Bennetzen J."/>
            <person name="Bezanilla M."/>
            <person name="Blankenship R."/>
            <person name="Cho S.H."/>
            <person name="Dutcher S."/>
            <person name="Estelle M."/>
            <person name="Fawcett J.A."/>
            <person name="Gundlach H."/>
            <person name="Hanada K."/>
            <person name="Heyl A."/>
            <person name="Hicks K.A."/>
            <person name="Hugh J."/>
            <person name="Lohr M."/>
            <person name="Mayer K."/>
            <person name="Melkozernov A."/>
            <person name="Murata T."/>
            <person name="Nelson D."/>
            <person name="Pils B."/>
            <person name="Prigge M."/>
            <person name="Reiss B."/>
            <person name="Renner T."/>
            <person name="Rombauts S."/>
            <person name="Rushton P."/>
            <person name="Sanderfoot A."/>
            <person name="Schween G."/>
            <person name="Shiu S.-H."/>
            <person name="Stueber K."/>
            <person name="Theodoulou F.L."/>
            <person name="Tu H."/>
            <person name="Van de Peer Y."/>
            <person name="Verrier P.J."/>
            <person name="Waters E."/>
            <person name="Wood A."/>
            <person name="Yang L."/>
            <person name="Cove D."/>
            <person name="Cuming A."/>
            <person name="Hasebe M."/>
            <person name="Lucas S."/>
            <person name="Mishler D.B."/>
            <person name="Reski R."/>
            <person name="Grigoriev I."/>
            <person name="Quatrano R.S."/>
            <person name="Boore J.L."/>
        </authorList>
    </citation>
    <scope>NUCLEOTIDE SEQUENCE [LARGE SCALE GENOMIC DNA]</scope>
    <source>
        <strain evidence="5 6">cv. Gransden 2004</strain>
    </source>
</reference>